<protein>
    <submittedName>
        <fullName evidence="1">Uncharacterized protein</fullName>
    </submittedName>
</protein>
<organism evidence="1 2">
    <name type="scientific">Botrytis byssoidea</name>
    <dbReference type="NCBI Taxonomy" id="139641"/>
    <lineage>
        <taxon>Eukaryota</taxon>
        <taxon>Fungi</taxon>
        <taxon>Dikarya</taxon>
        <taxon>Ascomycota</taxon>
        <taxon>Pezizomycotina</taxon>
        <taxon>Leotiomycetes</taxon>
        <taxon>Helotiales</taxon>
        <taxon>Sclerotiniaceae</taxon>
        <taxon>Botrytis</taxon>
    </lineage>
</organism>
<accession>A0A9P5ILA2</accession>
<comment type="caution">
    <text evidence="1">The sequence shown here is derived from an EMBL/GenBank/DDBJ whole genome shotgun (WGS) entry which is preliminary data.</text>
</comment>
<proteinExistence type="predicted"/>
<name>A0A9P5ILA2_9HELO</name>
<keyword evidence="2" id="KW-1185">Reference proteome</keyword>
<dbReference type="EMBL" id="RCSW01000011">
    <property type="protein sequence ID" value="KAF7942876.1"/>
    <property type="molecule type" value="Genomic_DNA"/>
</dbReference>
<evidence type="ECO:0000313" key="2">
    <source>
        <dbReference type="Proteomes" id="UP000710849"/>
    </source>
</evidence>
<sequence length="200" mass="22713">MVQIVPHIPIKTGELADLPKFMENSNGSVRQSFHLVFDLSDVCITTETIVYRILFEKTPTQKLRATSVVVRMIVELRLDQLQCFFASSLQLFWIYQQLAKISLTLCIFPTWAFSWAFELSGVAVLKTNLMCIDWFFNTALPIKTLEKALPEDRELLDVMRLGEACRIYIQIMILHNSLAPSVPVDGSFVGTSVMLILPTP</sequence>
<gene>
    <name evidence="1" type="ORF">EAE97_006330</name>
</gene>
<dbReference type="AlphaFoldDB" id="A0A9P5ILA2"/>
<dbReference type="GeneID" id="62149919"/>
<reference evidence="1 2" key="1">
    <citation type="journal article" date="2020" name="Genome Biol. Evol.">
        <title>Comparative genomics of Sclerotiniaceae.</title>
        <authorList>
            <person name="Valero Jimenez C.A."/>
            <person name="Steentjes M."/>
            <person name="Scholten O.E."/>
            <person name="Van Kan J.A.L."/>
        </authorList>
    </citation>
    <scope>NUCLEOTIDE SEQUENCE [LARGE SCALE GENOMIC DNA]</scope>
    <source>
        <strain evidence="1 2">MUCL 94</strain>
    </source>
</reference>
<dbReference type="RefSeq" id="XP_038732550.1">
    <property type="nucleotide sequence ID" value="XM_038876843.1"/>
</dbReference>
<dbReference type="Proteomes" id="UP000710849">
    <property type="component" value="Unassembled WGS sequence"/>
</dbReference>
<evidence type="ECO:0000313" key="1">
    <source>
        <dbReference type="EMBL" id="KAF7942876.1"/>
    </source>
</evidence>